<dbReference type="GeneID" id="25990876"/>
<name>J6F7R6_TRIAS</name>
<comment type="caution">
    <text evidence="1">The sequence shown here is derived from an EMBL/GenBank/DDBJ whole genome shotgun (WGS) entry which is preliminary data.</text>
</comment>
<gene>
    <name evidence="1" type="ORF">A1Q1_07364</name>
</gene>
<dbReference type="HOGENOM" id="CLU_960389_0_0_1"/>
<protein>
    <recommendedName>
        <fullName evidence="3">F-box domain-containing protein</fullName>
    </recommendedName>
</protein>
<evidence type="ECO:0008006" key="3">
    <source>
        <dbReference type="Google" id="ProtNLM"/>
    </source>
</evidence>
<accession>J6F7R6</accession>
<dbReference type="EMBL" id="ALBS01000057">
    <property type="protein sequence ID" value="EJT51392.1"/>
    <property type="molecule type" value="Genomic_DNA"/>
</dbReference>
<reference evidence="1 2" key="1">
    <citation type="journal article" date="2012" name="Eukaryot. Cell">
        <title>Draft genome sequence of CBS 2479, the standard type strain of Trichosporon asahii.</title>
        <authorList>
            <person name="Yang R.Y."/>
            <person name="Li H.T."/>
            <person name="Zhu H."/>
            <person name="Zhou G.P."/>
            <person name="Wang M."/>
            <person name="Wang L."/>
        </authorList>
    </citation>
    <scope>NUCLEOTIDE SEQUENCE [LARGE SCALE GENOMIC DNA]</scope>
    <source>
        <strain evidence="2">ATCC 90039 / CBS 2479 / JCM 2466 / KCTC 7840 / NCYC 2677 / UAMH 7654</strain>
    </source>
</reference>
<dbReference type="VEuPathDB" id="FungiDB:A1Q1_07364"/>
<evidence type="ECO:0000313" key="2">
    <source>
        <dbReference type="Proteomes" id="UP000002748"/>
    </source>
</evidence>
<dbReference type="KEGG" id="tasa:A1Q1_07364"/>
<dbReference type="RefSeq" id="XP_014183075.1">
    <property type="nucleotide sequence ID" value="XM_014327600.1"/>
</dbReference>
<evidence type="ECO:0000313" key="1">
    <source>
        <dbReference type="EMBL" id="EJT51392.1"/>
    </source>
</evidence>
<dbReference type="AlphaFoldDB" id="J6F7R6"/>
<sequence>MTSVDRLRFTFSRLGVRRTPAVIDHLAFPHLVDLIFYYAPLSSLVLMGQTCREWRKRVKAELYHLRDFSAKRKPPWWNNKLSGSTSVIHHYQFTTVRGVSLQVTDTGYIRRCRVLDLGSRPIIVRPERVLRVDTLRISQTPLISINHMGRLGPFSCSRLVLDNHFALNTRREVRKLVVNHRDGNFRAREPRLGPECSNSSFKVHEFVFIVHPTADTKTRGMAQYEAAGLFHKLSASARTAGGAYRGPRKVIFTFVSNTPPSTMVSGKNILHRTLKMYRAEIGEEEFKIETNFDGPLSP</sequence>
<dbReference type="Proteomes" id="UP000002748">
    <property type="component" value="Unassembled WGS sequence"/>
</dbReference>
<organism evidence="1 2">
    <name type="scientific">Trichosporon asahii var. asahii (strain ATCC 90039 / CBS 2479 / JCM 2466 / KCTC 7840 / NBRC 103889/ NCYC 2677 / UAMH 7654)</name>
    <name type="common">Yeast</name>
    <dbReference type="NCBI Taxonomy" id="1186058"/>
    <lineage>
        <taxon>Eukaryota</taxon>
        <taxon>Fungi</taxon>
        <taxon>Dikarya</taxon>
        <taxon>Basidiomycota</taxon>
        <taxon>Agaricomycotina</taxon>
        <taxon>Tremellomycetes</taxon>
        <taxon>Trichosporonales</taxon>
        <taxon>Trichosporonaceae</taxon>
        <taxon>Trichosporon</taxon>
    </lineage>
</organism>
<proteinExistence type="predicted"/>